<reference evidence="2" key="1">
    <citation type="submission" date="2022-10" db="EMBL/GenBank/DDBJ databases">
        <title>Tapping the CABI collections for fungal endophytes: first genome assemblies for Collariella, Neodidymelliopsis, Ascochyta clinopodiicola, Didymella pomorum, Didymosphaeria variabile, Neocosmospora piperis and Neocucurbitaria cava.</title>
        <authorList>
            <person name="Hill R."/>
        </authorList>
    </citation>
    <scope>NUCLEOTIDE SEQUENCE</scope>
    <source>
        <strain evidence="2">IMI 360193</strain>
    </source>
</reference>
<dbReference type="EMBL" id="JAPEUV010000068">
    <property type="protein sequence ID" value="KAJ4334976.1"/>
    <property type="molecule type" value="Genomic_DNA"/>
</dbReference>
<evidence type="ECO:0000313" key="3">
    <source>
        <dbReference type="Proteomes" id="UP001140562"/>
    </source>
</evidence>
<keyword evidence="3" id="KW-1185">Reference proteome</keyword>
<proteinExistence type="predicted"/>
<dbReference type="Proteomes" id="UP001140562">
    <property type="component" value="Unassembled WGS sequence"/>
</dbReference>
<feature type="compositionally biased region" description="Basic and acidic residues" evidence="1">
    <location>
        <begin position="40"/>
        <end position="58"/>
    </location>
</feature>
<comment type="caution">
    <text evidence="2">The sequence shown here is derived from an EMBL/GenBank/DDBJ whole genome shotgun (WGS) entry which is preliminary data.</text>
</comment>
<protein>
    <submittedName>
        <fullName evidence="2">Uncharacterized protein</fullName>
    </submittedName>
</protein>
<feature type="region of interest" description="Disordered" evidence="1">
    <location>
        <begin position="28"/>
        <end position="58"/>
    </location>
</feature>
<gene>
    <name evidence="2" type="ORF">N0V87_006469</name>
</gene>
<organism evidence="2 3">
    <name type="scientific">Didymella glomerata</name>
    <dbReference type="NCBI Taxonomy" id="749621"/>
    <lineage>
        <taxon>Eukaryota</taxon>
        <taxon>Fungi</taxon>
        <taxon>Dikarya</taxon>
        <taxon>Ascomycota</taxon>
        <taxon>Pezizomycotina</taxon>
        <taxon>Dothideomycetes</taxon>
        <taxon>Pleosporomycetidae</taxon>
        <taxon>Pleosporales</taxon>
        <taxon>Pleosporineae</taxon>
        <taxon>Didymellaceae</taxon>
        <taxon>Didymella</taxon>
    </lineage>
</organism>
<accession>A0A9W8WXW6</accession>
<evidence type="ECO:0000313" key="2">
    <source>
        <dbReference type="EMBL" id="KAJ4334976.1"/>
    </source>
</evidence>
<dbReference type="AlphaFoldDB" id="A0A9W8WXW6"/>
<evidence type="ECO:0000256" key="1">
    <source>
        <dbReference type="SAM" id="MobiDB-lite"/>
    </source>
</evidence>
<name>A0A9W8WXW6_9PLEO</name>
<sequence>MSCSTPTFDSGAHHLTSSLLAAIEEAGSYHPPTAPAHSPPIEDIHAPEPHLEHNTHHTDYLPDPIEDIVFRLLTWPLSSACGETTVVGLPLAMQCFGEYAAEHMQYDERVHRLCLRVGSDVIWRGEQLGLPKTYLDWLCAEGQKGCVNILRVGCEQLLDGLDRWQEVTGRKL</sequence>
<dbReference type="OrthoDB" id="3927820at2759"/>